<feature type="chain" id="PRO_5043281333" description="Lipoprotein" evidence="1">
    <location>
        <begin position="24"/>
        <end position="98"/>
    </location>
</feature>
<accession>A0AAI9HZL6</accession>
<sequence>MNSYLKLFTLSSLIIGIATVSGCATKTMTTERNKNITLENPFGGSTEGLCYKITAENKDYYGRLDKDGHPLVIPEIADKDISVRLSLLSDNDCKEQGL</sequence>
<reference evidence="3 4" key="1">
    <citation type="submission" date="2021-04" db="EMBL/GenBank/DDBJ databases">
        <title>Determining the burden of carbapenem-resistant Enterobacterales from a tertiary public heath setting in Bangladesh: a clinical, epidemiological, and molecular study.</title>
        <authorList>
            <person name="Farzana R."/>
            <person name="Walsh T.R."/>
        </authorList>
    </citation>
    <scope>NUCLEOTIDE SEQUENCE [LARGE SCALE GENOMIC DNA]</scope>
    <source>
        <strain evidence="3">Dmpro_s316</strain>
        <strain evidence="4">dmpro_s316</strain>
    </source>
</reference>
<comment type="caution">
    <text evidence="2">The sequence shown here is derived from an EMBL/GenBank/DDBJ whole genome shotgun (WGS) entry which is preliminary data.</text>
</comment>
<keyword evidence="1" id="KW-0732">Signal</keyword>
<gene>
    <name evidence="2" type="ORF">JRA39_001703</name>
    <name evidence="3" type="ORF">KDV35_00180</name>
</gene>
<dbReference type="EMBL" id="JAGSRH010000001">
    <property type="protein sequence ID" value="MER5075304.1"/>
    <property type="molecule type" value="Genomic_DNA"/>
</dbReference>
<name>A0AAI9HZL6_PROST</name>
<dbReference type="EMBL" id="AAZDVE040000010">
    <property type="protein sequence ID" value="EMP9432664.1"/>
    <property type="molecule type" value="Genomic_DNA"/>
</dbReference>
<dbReference type="AlphaFoldDB" id="A0AAI9HZL6"/>
<dbReference type="Proteomes" id="UP001495779">
    <property type="component" value="Unassembled WGS sequence"/>
</dbReference>
<evidence type="ECO:0000313" key="3">
    <source>
        <dbReference type="EMBL" id="MER5075304.1"/>
    </source>
</evidence>
<evidence type="ECO:0000313" key="4">
    <source>
        <dbReference type="Proteomes" id="UP001495779"/>
    </source>
</evidence>
<organism evidence="2">
    <name type="scientific">Providencia stuartii</name>
    <dbReference type="NCBI Taxonomy" id="588"/>
    <lineage>
        <taxon>Bacteria</taxon>
        <taxon>Pseudomonadati</taxon>
        <taxon>Pseudomonadota</taxon>
        <taxon>Gammaproteobacteria</taxon>
        <taxon>Enterobacterales</taxon>
        <taxon>Morganellaceae</taxon>
        <taxon>Providencia</taxon>
    </lineage>
</organism>
<dbReference type="PROSITE" id="PS51257">
    <property type="entry name" value="PROKAR_LIPOPROTEIN"/>
    <property type="match status" value="1"/>
</dbReference>
<feature type="signal peptide" evidence="1">
    <location>
        <begin position="1"/>
        <end position="23"/>
    </location>
</feature>
<proteinExistence type="predicted"/>
<evidence type="ECO:0008006" key="5">
    <source>
        <dbReference type="Google" id="ProtNLM"/>
    </source>
</evidence>
<protein>
    <recommendedName>
        <fullName evidence="5">Lipoprotein</fullName>
    </recommendedName>
</protein>
<dbReference type="RefSeq" id="WP_249999065.1">
    <property type="nucleotide sequence ID" value="NZ_CP095443.1"/>
</dbReference>
<evidence type="ECO:0000256" key="1">
    <source>
        <dbReference type="SAM" id="SignalP"/>
    </source>
</evidence>
<evidence type="ECO:0000313" key="2">
    <source>
        <dbReference type="EMBL" id="EMP9432664.1"/>
    </source>
</evidence>
<reference evidence="2" key="2">
    <citation type="submission" date="2024-02" db="EMBL/GenBank/DDBJ databases">
        <authorList>
            <consortium name="Clinical and Environmental Microbiology Branch: Whole genome sequencing antimicrobial resistance pathogens in the healthcare setting"/>
        </authorList>
    </citation>
    <scope>NUCLEOTIDE SEQUENCE</scope>
    <source>
        <strain evidence="2">2020GO-00142</strain>
    </source>
</reference>